<sequence length="48" mass="5693">MHQFFSWHRRRKKNFAKFLNSGKDQPRAPSRSWSFPLPYDGGQGQLAE</sequence>
<reference evidence="2" key="1">
    <citation type="submission" date="2020-02" db="EMBL/GenBank/DDBJ databases">
        <authorList>
            <person name="Meier V. D."/>
        </authorList>
    </citation>
    <scope>NUCLEOTIDE SEQUENCE</scope>
    <source>
        <strain evidence="2">AVDCRST_MAG56</strain>
    </source>
</reference>
<dbReference type="EMBL" id="CADCTQ010000443">
    <property type="protein sequence ID" value="CAA9299921.1"/>
    <property type="molecule type" value="Genomic_DNA"/>
</dbReference>
<proteinExistence type="predicted"/>
<gene>
    <name evidence="2" type="ORF">AVDCRST_MAG56-5331</name>
</gene>
<protein>
    <submittedName>
        <fullName evidence="2">Uncharacterized protein</fullName>
    </submittedName>
</protein>
<name>A0A6J4KA92_9SPHI</name>
<dbReference type="AlphaFoldDB" id="A0A6J4KA92"/>
<feature type="region of interest" description="Disordered" evidence="1">
    <location>
        <begin position="18"/>
        <end position="48"/>
    </location>
</feature>
<evidence type="ECO:0000256" key="1">
    <source>
        <dbReference type="SAM" id="MobiDB-lite"/>
    </source>
</evidence>
<organism evidence="2">
    <name type="scientific">uncultured Cytophagales bacterium</name>
    <dbReference type="NCBI Taxonomy" id="158755"/>
    <lineage>
        <taxon>Bacteria</taxon>
        <taxon>Pseudomonadati</taxon>
        <taxon>Bacteroidota</taxon>
        <taxon>Sphingobacteriia</taxon>
        <taxon>Sphingobacteriales</taxon>
        <taxon>environmental samples</taxon>
    </lineage>
</organism>
<accession>A0A6J4KA92</accession>
<evidence type="ECO:0000313" key="2">
    <source>
        <dbReference type="EMBL" id="CAA9299921.1"/>
    </source>
</evidence>